<evidence type="ECO:0000313" key="1">
    <source>
        <dbReference type="EMBL" id="KAF2192009.1"/>
    </source>
</evidence>
<dbReference type="EMBL" id="ML994616">
    <property type="protein sequence ID" value="KAF2192009.1"/>
    <property type="molecule type" value="Genomic_DNA"/>
</dbReference>
<proteinExistence type="predicted"/>
<reference evidence="1" key="1">
    <citation type="journal article" date="2020" name="Stud. Mycol.">
        <title>101 Dothideomycetes genomes: a test case for predicting lifestyles and emergence of pathogens.</title>
        <authorList>
            <person name="Haridas S."/>
            <person name="Albert R."/>
            <person name="Binder M."/>
            <person name="Bloem J."/>
            <person name="Labutti K."/>
            <person name="Salamov A."/>
            <person name="Andreopoulos B."/>
            <person name="Baker S."/>
            <person name="Barry K."/>
            <person name="Bills G."/>
            <person name="Bluhm B."/>
            <person name="Cannon C."/>
            <person name="Castanera R."/>
            <person name="Culley D."/>
            <person name="Daum C."/>
            <person name="Ezra D."/>
            <person name="Gonzalez J."/>
            <person name="Henrissat B."/>
            <person name="Kuo A."/>
            <person name="Liang C."/>
            <person name="Lipzen A."/>
            <person name="Lutzoni F."/>
            <person name="Magnuson J."/>
            <person name="Mondo S."/>
            <person name="Nolan M."/>
            <person name="Ohm R."/>
            <person name="Pangilinan J."/>
            <person name="Park H.-J."/>
            <person name="Ramirez L."/>
            <person name="Alfaro M."/>
            <person name="Sun H."/>
            <person name="Tritt A."/>
            <person name="Yoshinaga Y."/>
            <person name="Zwiers L.-H."/>
            <person name="Turgeon B."/>
            <person name="Goodwin S."/>
            <person name="Spatafora J."/>
            <person name="Crous P."/>
            <person name="Grigoriev I."/>
        </authorList>
    </citation>
    <scope>NUCLEOTIDE SEQUENCE</scope>
    <source>
        <strain evidence="1">CBS 207.26</strain>
    </source>
</reference>
<dbReference type="GO" id="GO:0032259">
    <property type="term" value="P:methylation"/>
    <property type="evidence" value="ECO:0007669"/>
    <property type="project" value="InterPro"/>
</dbReference>
<dbReference type="GO" id="GO:0008168">
    <property type="term" value="F:methyltransferase activity"/>
    <property type="evidence" value="ECO:0007669"/>
    <property type="project" value="InterPro"/>
</dbReference>
<gene>
    <name evidence="1" type="ORF">K469DRAFT_696073</name>
</gene>
<organism evidence="1 2">
    <name type="scientific">Zopfia rhizophila CBS 207.26</name>
    <dbReference type="NCBI Taxonomy" id="1314779"/>
    <lineage>
        <taxon>Eukaryota</taxon>
        <taxon>Fungi</taxon>
        <taxon>Dikarya</taxon>
        <taxon>Ascomycota</taxon>
        <taxon>Pezizomycotina</taxon>
        <taxon>Dothideomycetes</taxon>
        <taxon>Dothideomycetes incertae sedis</taxon>
        <taxon>Zopfiaceae</taxon>
        <taxon>Zopfia</taxon>
    </lineage>
</organism>
<keyword evidence="2" id="KW-1185">Reference proteome</keyword>
<dbReference type="AlphaFoldDB" id="A0A6A6EMP1"/>
<protein>
    <submittedName>
        <fullName evidence="1">Uncharacterized protein</fullName>
    </submittedName>
</protein>
<name>A0A6A6EMP1_9PEZI</name>
<accession>A0A6A6EMP1</accession>
<dbReference type="Proteomes" id="UP000800200">
    <property type="component" value="Unassembled WGS sequence"/>
</dbReference>
<dbReference type="PROSITE" id="PS00092">
    <property type="entry name" value="N6_MTASE"/>
    <property type="match status" value="1"/>
</dbReference>
<sequence>MRATLLESTIYSLVFTALGGQYLKKIALQKAEQGITIETNRAYYFDPEASSSVVVGRVVSANFSTSGTARSLPVDLWNHPRVPLLDSLEKAGPSYAGASESPWVSVETTSNLTYAPCTGVNTQDLRLGCTSRFSLPFAYLCVDCDLYSQQERACAMAFMKTQSDVWPILENNNHTDGQDQFDLSTGIYRRAVYFFCSFFLRNISTHTKPAVNINNRSVQLVYGTVDWNWNVSFVTHLRRSGSWPLSDGAYFTGQPYDVVRHNSIALRELLSYSPTVRTMPEVGQAGLIDDYIYGNPPYSDIAAFGNSAEHLLASVTLDWSSLSSWSLQWSLLGTPIKDDEPTVLFNQSMNPTLAEMSYEVPIYKMNIHGYYLPSSH</sequence>
<dbReference type="GO" id="GO:0003676">
    <property type="term" value="F:nucleic acid binding"/>
    <property type="evidence" value="ECO:0007669"/>
    <property type="project" value="InterPro"/>
</dbReference>
<dbReference type="InterPro" id="IPR002052">
    <property type="entry name" value="DNA_methylase_N6_adenine_CS"/>
</dbReference>
<evidence type="ECO:0000313" key="2">
    <source>
        <dbReference type="Proteomes" id="UP000800200"/>
    </source>
</evidence>